<comment type="caution">
    <text evidence="1">The sequence shown here is derived from an EMBL/GenBank/DDBJ whole genome shotgun (WGS) entry which is preliminary data.</text>
</comment>
<evidence type="ECO:0000313" key="2">
    <source>
        <dbReference type="Proteomes" id="UP000784294"/>
    </source>
</evidence>
<dbReference type="Proteomes" id="UP000784294">
    <property type="component" value="Unassembled WGS sequence"/>
</dbReference>
<gene>
    <name evidence="1" type="ORF">PXEA_LOCUS1332</name>
</gene>
<accession>A0A3S4ZNM7</accession>
<evidence type="ECO:0000313" key="1">
    <source>
        <dbReference type="EMBL" id="VEL07892.1"/>
    </source>
</evidence>
<sequence>MASSLPTPRRFRKSASRNRKGMFDTCSLLGLVNNGAADDDFRGSLKEVARSIWARESRGSFPEFDMLGPIPAAWPAGTCGSEAPVIPASLPQTTVPQVVVELVAPLAESGDAVIVATKASDVEDRVLVVSGADVILGAKSAGDVVMLLPEVGKSDSKLLDAFSTAKLGHIVGFRLCIPTWDMVFVSTVVQFEAKEGDRTLKSLVVSSSGLDESKDSFLSSCH</sequence>
<name>A0A3S4ZNM7_9PLAT</name>
<reference evidence="1" key="1">
    <citation type="submission" date="2018-11" db="EMBL/GenBank/DDBJ databases">
        <authorList>
            <consortium name="Pathogen Informatics"/>
        </authorList>
    </citation>
    <scope>NUCLEOTIDE SEQUENCE</scope>
</reference>
<proteinExistence type="predicted"/>
<dbReference type="AlphaFoldDB" id="A0A3S4ZNM7"/>
<organism evidence="1 2">
    <name type="scientific">Protopolystoma xenopodis</name>
    <dbReference type="NCBI Taxonomy" id="117903"/>
    <lineage>
        <taxon>Eukaryota</taxon>
        <taxon>Metazoa</taxon>
        <taxon>Spiralia</taxon>
        <taxon>Lophotrochozoa</taxon>
        <taxon>Platyhelminthes</taxon>
        <taxon>Monogenea</taxon>
        <taxon>Polyopisthocotylea</taxon>
        <taxon>Polystomatidea</taxon>
        <taxon>Polystomatidae</taxon>
        <taxon>Protopolystoma</taxon>
    </lineage>
</organism>
<dbReference type="EMBL" id="CAAALY010002687">
    <property type="protein sequence ID" value="VEL07892.1"/>
    <property type="molecule type" value="Genomic_DNA"/>
</dbReference>
<keyword evidence="2" id="KW-1185">Reference proteome</keyword>
<protein>
    <submittedName>
        <fullName evidence="1">Uncharacterized protein</fullName>
    </submittedName>
</protein>